<dbReference type="SMART" id="SM00450">
    <property type="entry name" value="RHOD"/>
    <property type="match status" value="1"/>
</dbReference>
<evidence type="ECO:0000259" key="4">
    <source>
        <dbReference type="PROSITE" id="PS50206"/>
    </source>
</evidence>
<dbReference type="InterPro" id="IPR035969">
    <property type="entry name" value="Rab-GAP_TBC_sf"/>
</dbReference>
<proteinExistence type="predicted"/>
<dbReference type="PROSITE" id="PS50011">
    <property type="entry name" value="PROTEIN_KINASE_DOM"/>
    <property type="match status" value="1"/>
</dbReference>
<feature type="domain" description="Rhodanese" evidence="4">
    <location>
        <begin position="715"/>
        <end position="821"/>
    </location>
</feature>
<dbReference type="InterPro" id="IPR011009">
    <property type="entry name" value="Kinase-like_dom_sf"/>
</dbReference>
<evidence type="ECO:0000313" key="5">
    <source>
        <dbReference type="EMBL" id="CAG5091093.1"/>
    </source>
</evidence>
<dbReference type="InterPro" id="IPR000195">
    <property type="entry name" value="Rab-GAP-TBC_dom"/>
</dbReference>
<evidence type="ECO:0000259" key="3">
    <source>
        <dbReference type="PROSITE" id="PS50086"/>
    </source>
</evidence>
<dbReference type="EMBL" id="OU015568">
    <property type="protein sequence ID" value="CAG5091093.1"/>
    <property type="molecule type" value="Genomic_DNA"/>
</dbReference>
<feature type="domain" description="Protein kinase" evidence="2">
    <location>
        <begin position="1"/>
        <end position="236"/>
    </location>
</feature>
<dbReference type="Pfam" id="PF00581">
    <property type="entry name" value="Rhodanese"/>
    <property type="match status" value="1"/>
</dbReference>
<dbReference type="Gene3D" id="1.10.510.10">
    <property type="entry name" value="Transferase(Phosphotransferase) domain 1"/>
    <property type="match status" value="1"/>
</dbReference>
<dbReference type="PROSITE" id="PS50086">
    <property type="entry name" value="TBC_RABGAP"/>
    <property type="match status" value="1"/>
</dbReference>
<dbReference type="SUPFAM" id="SSF52821">
    <property type="entry name" value="Rhodanese/Cell cycle control phosphatase"/>
    <property type="match status" value="1"/>
</dbReference>
<evidence type="ECO:0000259" key="2">
    <source>
        <dbReference type="PROSITE" id="PS50011"/>
    </source>
</evidence>
<accession>A0ABN7S9Q5</accession>
<dbReference type="PANTHER" id="PTHR22957">
    <property type="entry name" value="TBC1 DOMAIN FAMILY MEMBER GTPASE-ACTIVATING PROTEIN"/>
    <property type="match status" value="1"/>
</dbReference>
<dbReference type="InterPro" id="IPR036873">
    <property type="entry name" value="Rhodanese-like_dom_sf"/>
</dbReference>
<protein>
    <submittedName>
        <fullName evidence="5">Oidioi.mRNA.OKI2018_I69.PAR.g12852.t1.cds</fullName>
    </submittedName>
</protein>
<dbReference type="PANTHER" id="PTHR22957:SF168">
    <property type="entry name" value="TBC DOMAIN-CONTAINING PROTEIN KINASE-LIKE PROTEIN"/>
    <property type="match status" value="1"/>
</dbReference>
<evidence type="ECO:0000313" key="6">
    <source>
        <dbReference type="Proteomes" id="UP001158576"/>
    </source>
</evidence>
<name>A0ABN7S9Q5_OIKDI</name>
<keyword evidence="6" id="KW-1185">Reference proteome</keyword>
<dbReference type="SMART" id="SM00164">
    <property type="entry name" value="TBC"/>
    <property type="match status" value="1"/>
</dbReference>
<dbReference type="SUPFAM" id="SSF47923">
    <property type="entry name" value="Ypt/Rab-GAP domain of gyp1p"/>
    <property type="match status" value="2"/>
</dbReference>
<dbReference type="InterPro" id="IPR001763">
    <property type="entry name" value="Rhodanese-like_dom"/>
</dbReference>
<dbReference type="PROSITE" id="PS50206">
    <property type="entry name" value="RHODANESE_3"/>
    <property type="match status" value="1"/>
</dbReference>
<dbReference type="Proteomes" id="UP001158576">
    <property type="component" value="Chromosome PAR"/>
</dbReference>
<evidence type="ECO:0000256" key="1">
    <source>
        <dbReference type="ARBA" id="ARBA00022468"/>
    </source>
</evidence>
<dbReference type="Gene3D" id="1.10.472.80">
    <property type="entry name" value="Ypt/Rab-GAP domain of gyp1p, domain 3"/>
    <property type="match status" value="1"/>
</dbReference>
<sequence length="828" mass="93148">MKLNLGYFDLSKETLPECPESGLPVCLTSTKIVGRGEYLKKLRHANLQSLVDVESSNQERIVFVSEMPSQPSLFEVNGKLGKDERLRFAQMLYSAIDFLHGKGLVHGQLTNKTVHYDVNSDSLKISEWFVNALTDFGDFAGINFRQSIKYSAPELWKDDKDIKSLVKTKLALAKRGHEASSVAGALTQTLGVGKTFEELDPALRKILEITTSHRPRDRPSAAEVLELLKCPKSEFPEINLFSNVSNVAIPENHSLRDIIEALGHNDAYYFWRLSSNGLNSELERSGLIQKTVGISKVGLIPSTHASGGDNGQGSGEENSHKQTEIDLTVLEGTLQSVDTIAANPVISIDIDQSKLSPTLRQINEERRLPLSIRESSIIYQFSRTLIYRRLLSGYPHTLERIIQEANNVWSALLEVSGDTREMYKRINKCAIRETDRQIDVDIPRCHQYLEVIASPEGARKLKRVIKAWLVTNPGLTYWQGLDSLTVPFVVLHYDREDLAYASMSNFIPKYLNGLFQRDNAAVIQEYLAVFQQLICHHDPELANHLLDMDGQAFVPDLYAIPWFLTMFSHVFPIKKIFHLWDKLLVYDSSLPLFIAVAIMLRLKRQLMTFSFNDCILSFSDMPDIDVDDIVTQSTILHRDTPLSCSYRVHQPDFEDTSLLSIHKEDIDLQARRMERLPIISLSDVCRMNRIRSSTFIGNFTGEEFEIVDDIESIGSVERLLIVDCRPEEEFNTGTLPGAINLPAESSFEDPTAEIPNPSLRPSLSSIKLISSRGNRIIVVAGKDTRSGQAFAERLLSLGYPKLTVLHGGFDLLSSLGATLELPSLREET</sequence>
<gene>
    <name evidence="5" type="ORF">OKIOD_LOCUS4410</name>
</gene>
<dbReference type="SUPFAM" id="SSF56112">
    <property type="entry name" value="Protein kinase-like (PK-like)"/>
    <property type="match status" value="1"/>
</dbReference>
<dbReference type="CDD" id="cd00158">
    <property type="entry name" value="RHOD"/>
    <property type="match status" value="1"/>
</dbReference>
<keyword evidence="1" id="KW-0343">GTPase activation</keyword>
<feature type="domain" description="Rab-GAP TBC" evidence="3">
    <location>
        <begin position="399"/>
        <end position="587"/>
    </location>
</feature>
<reference evidence="5 6" key="1">
    <citation type="submission" date="2021-04" db="EMBL/GenBank/DDBJ databases">
        <authorList>
            <person name="Bliznina A."/>
        </authorList>
    </citation>
    <scope>NUCLEOTIDE SEQUENCE [LARGE SCALE GENOMIC DNA]</scope>
</reference>
<dbReference type="InterPro" id="IPR000719">
    <property type="entry name" value="Prot_kinase_dom"/>
</dbReference>
<organism evidence="5 6">
    <name type="scientific">Oikopleura dioica</name>
    <name type="common">Tunicate</name>
    <dbReference type="NCBI Taxonomy" id="34765"/>
    <lineage>
        <taxon>Eukaryota</taxon>
        <taxon>Metazoa</taxon>
        <taxon>Chordata</taxon>
        <taxon>Tunicata</taxon>
        <taxon>Appendicularia</taxon>
        <taxon>Copelata</taxon>
        <taxon>Oikopleuridae</taxon>
        <taxon>Oikopleura</taxon>
    </lineage>
</organism>
<dbReference type="Gene3D" id="3.40.250.10">
    <property type="entry name" value="Rhodanese-like domain"/>
    <property type="match status" value="1"/>
</dbReference>
<dbReference type="Gene3D" id="1.10.8.270">
    <property type="entry name" value="putative rabgap domain of human tbc1 domain family member 14 like domains"/>
    <property type="match status" value="1"/>
</dbReference>
<dbReference type="Pfam" id="PF00566">
    <property type="entry name" value="RabGAP-TBC"/>
    <property type="match status" value="1"/>
</dbReference>